<dbReference type="Proteomes" id="UP001649381">
    <property type="component" value="Unassembled WGS sequence"/>
</dbReference>
<evidence type="ECO:0000313" key="2">
    <source>
        <dbReference type="EMBL" id="MCF6138773.1"/>
    </source>
</evidence>
<proteinExistence type="predicted"/>
<dbReference type="Pfam" id="PF00395">
    <property type="entry name" value="SLH"/>
    <property type="match status" value="3"/>
</dbReference>
<sequence>MSFGVVAPDASAANDDITGHWAEKSLRYLNDEGIMNGYGNGIFKPNSKVTRAEFAAFVTRALDLPEDPNFEAFKDVELEKWYFGPIHKSAAVKIINGYPDGTFKPNNNISREHMAAVINQALKTKAIESTEGNVTFSDKADIHPDLLDDIGRVVSLKIVNGNPNGTYLPKNFTTRAEAAVVIHRLLTVMTPPKNYEYSTAKVNSSGEVVEVDKFETLTDAKNAISSNNQFIMKGKKIVWVKDGYLHTNQLTVVYTSTSLKGDSVTYVNSGAELELLEVGDGWVKVTSAESVGYVDINKVTLVPSELLKGRSYYKASSGELYHYIYVPQLNKYDKLAVGPAPSFLQEGKTYYSWDGNDFYTSSGSKVGQAYQYFQYLPLYSKTTYSAADLEKFIEKGFTARNGFTTSPLKGLGDDFKKAEQKYGVNALYFLAHAIHESNWGTSQIAQSKYNLFGWRATDTNPSENATTFASFEDGIDRAANEFIKQQYFNLDNWKYNGAFVGNKSKGMNVRYASDPYWGEKIAGLMHRADKILGGKDLHKYQLGVTLNKSTINVRNKATTVGSSVIYKYPFDGITFIINNEVNSSDGQWFNIMPIDSKYSAASIYHDGKYSNLTTELKVAK</sequence>
<feature type="domain" description="SLH" evidence="1">
    <location>
        <begin position="73"/>
        <end position="132"/>
    </location>
</feature>
<dbReference type="InterPro" id="IPR001119">
    <property type="entry name" value="SLH_dom"/>
</dbReference>
<keyword evidence="3" id="KW-1185">Reference proteome</keyword>
<dbReference type="InterPro" id="IPR002901">
    <property type="entry name" value="MGlyc_endo_b_GlcNAc-like_dom"/>
</dbReference>
<comment type="caution">
    <text evidence="2">The sequence shown here is derived from an EMBL/GenBank/DDBJ whole genome shotgun (WGS) entry which is preliminary data.</text>
</comment>
<name>A0ABS9H4Q4_9BACL</name>
<dbReference type="PANTHER" id="PTHR43308:SF5">
    <property type="entry name" value="S-LAYER PROTEIN _ PEPTIDOGLYCAN ENDO-BETA-N-ACETYLGLUCOSAMINIDASE"/>
    <property type="match status" value="1"/>
</dbReference>
<feature type="domain" description="SLH" evidence="1">
    <location>
        <begin position="9"/>
        <end position="72"/>
    </location>
</feature>
<dbReference type="PROSITE" id="PS51272">
    <property type="entry name" value="SLH"/>
    <property type="match status" value="3"/>
</dbReference>
<protein>
    <submittedName>
        <fullName evidence="2">S-layer homology domain-containing protein</fullName>
    </submittedName>
</protein>
<evidence type="ECO:0000259" key="1">
    <source>
        <dbReference type="PROSITE" id="PS51272"/>
    </source>
</evidence>
<dbReference type="SMART" id="SM00047">
    <property type="entry name" value="LYZ2"/>
    <property type="match status" value="1"/>
</dbReference>
<organism evidence="2 3">
    <name type="scientific">Pseudalkalibacillus berkeleyi</name>
    <dbReference type="NCBI Taxonomy" id="1069813"/>
    <lineage>
        <taxon>Bacteria</taxon>
        <taxon>Bacillati</taxon>
        <taxon>Bacillota</taxon>
        <taxon>Bacilli</taxon>
        <taxon>Bacillales</taxon>
        <taxon>Fictibacillaceae</taxon>
        <taxon>Pseudalkalibacillus</taxon>
    </lineage>
</organism>
<evidence type="ECO:0000313" key="3">
    <source>
        <dbReference type="Proteomes" id="UP001649381"/>
    </source>
</evidence>
<dbReference type="Gene3D" id="1.10.530.10">
    <property type="match status" value="1"/>
</dbReference>
<gene>
    <name evidence="2" type="ORF">L2716_13635</name>
</gene>
<dbReference type="PANTHER" id="PTHR43308">
    <property type="entry name" value="OUTER MEMBRANE PROTEIN ALPHA-RELATED"/>
    <property type="match status" value="1"/>
</dbReference>
<dbReference type="RefSeq" id="WP_236336748.1">
    <property type="nucleotide sequence ID" value="NZ_JAKIJS010000001.1"/>
</dbReference>
<feature type="domain" description="SLH" evidence="1">
    <location>
        <begin position="133"/>
        <end position="196"/>
    </location>
</feature>
<dbReference type="InterPro" id="IPR051465">
    <property type="entry name" value="Cell_Envelope_Struct_Comp"/>
</dbReference>
<dbReference type="EMBL" id="JAKIJS010000001">
    <property type="protein sequence ID" value="MCF6138773.1"/>
    <property type="molecule type" value="Genomic_DNA"/>
</dbReference>
<dbReference type="Pfam" id="PF01832">
    <property type="entry name" value="Glucosaminidase"/>
    <property type="match status" value="1"/>
</dbReference>
<accession>A0ABS9H4Q4</accession>
<reference evidence="2 3" key="1">
    <citation type="submission" date="2022-01" db="EMBL/GenBank/DDBJ databases">
        <title>Alkalihalobacillus sp. EGI L200015, a novel bacterium isolated from a salt lake sediment.</title>
        <authorList>
            <person name="Gao L."/>
            <person name="Fang B.-Z."/>
            <person name="Li W.-J."/>
        </authorList>
    </citation>
    <scope>NUCLEOTIDE SEQUENCE [LARGE SCALE GENOMIC DNA]</scope>
    <source>
        <strain evidence="2 3">KCTC 12718</strain>
    </source>
</reference>